<dbReference type="PANTHER" id="PTHR42709:SF2">
    <property type="entry name" value="INNER MEMBRANE PROTEIN YOHD"/>
    <property type="match status" value="1"/>
</dbReference>
<keyword evidence="1" id="KW-0472">Membrane</keyword>
<dbReference type="InterPro" id="IPR051311">
    <property type="entry name" value="DedA_domain"/>
</dbReference>
<proteinExistence type="predicted"/>
<feature type="transmembrane region" description="Helical" evidence="1">
    <location>
        <begin position="95"/>
        <end position="118"/>
    </location>
</feature>
<evidence type="ECO:0000313" key="4">
    <source>
        <dbReference type="Proteomes" id="UP000242222"/>
    </source>
</evidence>
<feature type="transmembrane region" description="Helical" evidence="1">
    <location>
        <begin position="130"/>
        <end position="152"/>
    </location>
</feature>
<dbReference type="Pfam" id="PF09335">
    <property type="entry name" value="VTT_dom"/>
    <property type="match status" value="1"/>
</dbReference>
<evidence type="ECO:0000313" key="3">
    <source>
        <dbReference type="EMBL" id="SFM88168.1"/>
    </source>
</evidence>
<reference evidence="4" key="1">
    <citation type="submission" date="2016-10" db="EMBL/GenBank/DDBJ databases">
        <authorList>
            <person name="Varghese N."/>
            <person name="Submissions S."/>
        </authorList>
    </citation>
    <scope>NUCLEOTIDE SEQUENCE [LARGE SCALE GENOMIC DNA]</scope>
    <source>
        <strain evidence="4">N6PO6</strain>
    </source>
</reference>
<feature type="domain" description="VTT" evidence="2">
    <location>
        <begin position="25"/>
        <end position="145"/>
    </location>
</feature>
<feature type="transmembrane region" description="Helical" evidence="1">
    <location>
        <begin position="164"/>
        <end position="182"/>
    </location>
</feature>
<dbReference type="Proteomes" id="UP000242222">
    <property type="component" value="Unassembled WGS sequence"/>
</dbReference>
<dbReference type="STRING" id="1367852.SAMN05216516_101121"/>
<sequence>MHLNISQLIEQYGYLALFFGCIAEGETFTLLGGVAAHEGLLHYGWTVLVAIIGGTIGDTVLYLIGRHYGDRILNRFKKHQPQIHKAQRWIQKYPIWFVIGVRFMYGLRIVGPIIIGASHLKLRRFLPLNILGAIIWAFIFVTLGYAGGGVIGPLLHKFSHPLKYIFLLVLVFIAALILRRLWRNYKKNNHHANEGE</sequence>
<dbReference type="RefSeq" id="WP_092873759.1">
    <property type="nucleotide sequence ID" value="NZ_FOVC01000001.1"/>
</dbReference>
<accession>A0A1I4UGS1</accession>
<dbReference type="OrthoDB" id="948134at2"/>
<name>A0A1I4UGS1_9GAMM</name>
<dbReference type="EMBL" id="FOVC01000001">
    <property type="protein sequence ID" value="SFM88168.1"/>
    <property type="molecule type" value="Genomic_DNA"/>
</dbReference>
<feature type="transmembrane region" description="Helical" evidence="1">
    <location>
        <begin position="42"/>
        <end position="65"/>
    </location>
</feature>
<evidence type="ECO:0000256" key="1">
    <source>
        <dbReference type="SAM" id="Phobius"/>
    </source>
</evidence>
<organism evidence="3 4">
    <name type="scientific">Izhakiella capsodis</name>
    <dbReference type="NCBI Taxonomy" id="1367852"/>
    <lineage>
        <taxon>Bacteria</taxon>
        <taxon>Pseudomonadati</taxon>
        <taxon>Pseudomonadota</taxon>
        <taxon>Gammaproteobacteria</taxon>
        <taxon>Enterobacterales</taxon>
        <taxon>Erwiniaceae</taxon>
        <taxon>Izhakiella</taxon>
    </lineage>
</organism>
<feature type="transmembrane region" description="Helical" evidence="1">
    <location>
        <begin position="12"/>
        <end position="36"/>
    </location>
</feature>
<protein>
    <submittedName>
        <fullName evidence="3">Membrane protein DedA, SNARE-associated domain</fullName>
    </submittedName>
</protein>
<dbReference type="InterPro" id="IPR032816">
    <property type="entry name" value="VTT_dom"/>
</dbReference>
<keyword evidence="1" id="KW-0812">Transmembrane</keyword>
<keyword evidence="1" id="KW-1133">Transmembrane helix</keyword>
<evidence type="ECO:0000259" key="2">
    <source>
        <dbReference type="Pfam" id="PF09335"/>
    </source>
</evidence>
<dbReference type="AlphaFoldDB" id="A0A1I4UGS1"/>
<dbReference type="PANTHER" id="PTHR42709">
    <property type="entry name" value="ALKALINE PHOSPHATASE LIKE PROTEIN"/>
    <property type="match status" value="1"/>
</dbReference>
<gene>
    <name evidence="3" type="ORF">SAMN05216516_101121</name>
</gene>
<keyword evidence="4" id="KW-1185">Reference proteome</keyword>
<dbReference type="GO" id="GO:0005886">
    <property type="term" value="C:plasma membrane"/>
    <property type="evidence" value="ECO:0007669"/>
    <property type="project" value="UniProtKB-ARBA"/>
</dbReference>